<evidence type="ECO:0000313" key="1">
    <source>
        <dbReference type="EMBL" id="GAM66088.1"/>
    </source>
</evidence>
<comment type="caution">
    <text evidence="1">The sequence shown here is derived from an EMBL/GenBank/DDBJ whole genome shotgun (WGS) entry which is preliminary data.</text>
</comment>
<dbReference type="Proteomes" id="UP000031670">
    <property type="component" value="Unassembled WGS sequence"/>
</dbReference>
<protein>
    <submittedName>
        <fullName evidence="1">Transcriptional regulator luxT</fullName>
    </submittedName>
</protein>
<evidence type="ECO:0000313" key="2">
    <source>
        <dbReference type="Proteomes" id="UP000031670"/>
    </source>
</evidence>
<gene>
    <name evidence="1" type="ORF">JCM19232_4479</name>
</gene>
<dbReference type="Gene3D" id="1.20.5.830">
    <property type="entry name" value="luxt domain from vibrio parahaemolyticus"/>
    <property type="match status" value="1"/>
</dbReference>
<organism evidence="1 2">
    <name type="scientific">Vibrio ishigakensis</name>
    <dbReference type="NCBI Taxonomy" id="1481914"/>
    <lineage>
        <taxon>Bacteria</taxon>
        <taxon>Pseudomonadati</taxon>
        <taxon>Pseudomonadota</taxon>
        <taxon>Gammaproteobacteria</taxon>
        <taxon>Vibrionales</taxon>
        <taxon>Vibrionaceae</taxon>
        <taxon>Vibrio</taxon>
    </lineage>
</organism>
<accession>A0A0B8PSL9</accession>
<dbReference type="EMBL" id="BBSA01000036">
    <property type="protein sequence ID" value="GAM66088.1"/>
    <property type="molecule type" value="Genomic_DNA"/>
</dbReference>
<dbReference type="AlphaFoldDB" id="A0A0B8PSL9"/>
<name>A0A0B8PSL9_9VIBR</name>
<sequence>MFHHVVTTENAHQFARQGIDRLFIMLNDLYGEESKKELEWLFGCTMIRLASR</sequence>
<proteinExistence type="predicted"/>
<reference evidence="1 2" key="1">
    <citation type="submission" date="2015-01" db="EMBL/GenBank/DDBJ databases">
        <title>Vibrio sp. C5 JCM 19232 whole genome shotgun sequence.</title>
        <authorList>
            <person name="Sawabe T."/>
            <person name="Meirelles P."/>
            <person name="Feng G."/>
            <person name="Sayaka M."/>
            <person name="Hattori M."/>
            <person name="Ohkuma M."/>
        </authorList>
    </citation>
    <scope>NUCLEOTIDE SEQUENCE [LARGE SCALE GENOMIC DNA]</scope>
    <source>
        <strain evidence="1 2">JCM19232</strain>
    </source>
</reference>
<reference evidence="1 2" key="2">
    <citation type="submission" date="2015-01" db="EMBL/GenBank/DDBJ databases">
        <authorList>
            <consortium name="NBRP consortium"/>
            <person name="Sawabe T."/>
            <person name="Meirelles P."/>
            <person name="Feng G."/>
            <person name="Sayaka M."/>
            <person name="Hattori M."/>
            <person name="Ohkuma M."/>
        </authorList>
    </citation>
    <scope>NUCLEOTIDE SEQUENCE [LARGE SCALE GENOMIC DNA]</scope>
    <source>
        <strain evidence="1 2">JCM19232</strain>
    </source>
</reference>